<dbReference type="GO" id="GO:0003677">
    <property type="term" value="F:DNA binding"/>
    <property type="evidence" value="ECO:0007669"/>
    <property type="project" value="UniProtKB-KW"/>
</dbReference>
<evidence type="ECO:0000256" key="3">
    <source>
        <dbReference type="ARBA" id="ARBA00023125"/>
    </source>
</evidence>
<name>A0A8T0QLK6_PANVG</name>
<dbReference type="Proteomes" id="UP000823388">
    <property type="component" value="Chromosome 7K"/>
</dbReference>
<keyword evidence="3" id="KW-0238">DNA-binding</keyword>
<dbReference type="AlphaFoldDB" id="A0A8T0QLK6"/>
<feature type="domain" description="TF-B3" evidence="7">
    <location>
        <begin position="161"/>
        <end position="259"/>
    </location>
</feature>
<dbReference type="PANTHER" id="PTHR31674">
    <property type="entry name" value="B3 DOMAIN-CONTAINING PROTEIN REM-LIKE 3-RELATED"/>
    <property type="match status" value="1"/>
</dbReference>
<feature type="region of interest" description="Disordered" evidence="6">
    <location>
        <begin position="269"/>
        <end position="297"/>
    </location>
</feature>
<dbReference type="PROSITE" id="PS50863">
    <property type="entry name" value="B3"/>
    <property type="match status" value="3"/>
</dbReference>
<dbReference type="GO" id="GO:0005634">
    <property type="term" value="C:nucleus"/>
    <property type="evidence" value="ECO:0007669"/>
    <property type="project" value="UniProtKB-SubCell"/>
</dbReference>
<evidence type="ECO:0000256" key="1">
    <source>
        <dbReference type="ARBA" id="ARBA00004123"/>
    </source>
</evidence>
<dbReference type="InterPro" id="IPR003340">
    <property type="entry name" value="B3_DNA-bd"/>
</dbReference>
<evidence type="ECO:0000256" key="5">
    <source>
        <dbReference type="ARBA" id="ARBA00023242"/>
    </source>
</evidence>
<evidence type="ECO:0000313" key="9">
    <source>
        <dbReference type="Proteomes" id="UP000823388"/>
    </source>
</evidence>
<comment type="subcellular location">
    <subcellularLocation>
        <location evidence="1">Nucleus</location>
    </subcellularLocation>
</comment>
<sequence length="415" mass="46616">MEKLLIPSEFVQQHLPNEKLNNRQAIIFGPLGEVSHIELEKNSSDDVFFSGACWLKFRLFYNITEADALQLTYEGNMVFTVKVFDHDGYQRESNHKETRAQLATSSDIGEQERQEAPSVSIQKHCKIKVPGSDGEKKPKGIATPLNEEPSWMKPVYEIGRPSSVKKQINANTLKELALAKPFCDAIGLQGPSTIITLKTSMSSTESWKVHAVQRKDMAGYRLLQGWRLFCSDNNIKLGDICTFTVIETTLWHVIACTRCKETINHLCNETPSASTSSRKHNTMNNESSNKGEKRPKVSMTALNKTSSRGCVFGIGPPAWIKKEINSTTVENRLYLPPVFCKAIGISKPCTVTLKTSMSSTRTWQARVAPYQGTSHHVSGQGWTQFCRENRIKVGDVCTINFVETTMWHVIINSRE</sequence>
<evidence type="ECO:0000256" key="4">
    <source>
        <dbReference type="ARBA" id="ARBA00023163"/>
    </source>
</evidence>
<dbReference type="EMBL" id="CM029049">
    <property type="protein sequence ID" value="KAG2571314.1"/>
    <property type="molecule type" value="Genomic_DNA"/>
</dbReference>
<feature type="domain" description="TF-B3" evidence="7">
    <location>
        <begin position="318"/>
        <end position="415"/>
    </location>
</feature>
<dbReference type="CDD" id="cd10017">
    <property type="entry name" value="B3_DNA"/>
    <property type="match status" value="3"/>
</dbReference>
<dbReference type="Pfam" id="PF02362">
    <property type="entry name" value="B3"/>
    <property type="match status" value="2"/>
</dbReference>
<dbReference type="PANTHER" id="PTHR31674:SF86">
    <property type="entry name" value="B3 DOMAIN-CONTAINING PROTEIN OS04G0347400-RELATED"/>
    <property type="match status" value="1"/>
</dbReference>
<dbReference type="SUPFAM" id="SSF101936">
    <property type="entry name" value="DNA-binding pseudobarrel domain"/>
    <property type="match status" value="3"/>
</dbReference>
<gene>
    <name evidence="8" type="ORF">PVAP13_7KG012700</name>
</gene>
<accession>A0A8T0QLK6</accession>
<comment type="caution">
    <text evidence="8">The sequence shown here is derived from an EMBL/GenBank/DDBJ whole genome shotgun (WGS) entry which is preliminary data.</text>
</comment>
<keyword evidence="5" id="KW-0539">Nucleus</keyword>
<proteinExistence type="predicted"/>
<dbReference type="InterPro" id="IPR039218">
    <property type="entry name" value="REM_fam"/>
</dbReference>
<evidence type="ECO:0000313" key="8">
    <source>
        <dbReference type="EMBL" id="KAG2571314.1"/>
    </source>
</evidence>
<feature type="compositionally biased region" description="Polar residues" evidence="6">
    <location>
        <begin position="269"/>
        <end position="288"/>
    </location>
</feature>
<feature type="domain" description="TF-B3" evidence="7">
    <location>
        <begin position="1"/>
        <end position="87"/>
    </location>
</feature>
<keyword evidence="2" id="KW-0805">Transcription regulation</keyword>
<organism evidence="8 9">
    <name type="scientific">Panicum virgatum</name>
    <name type="common">Blackwell switchgrass</name>
    <dbReference type="NCBI Taxonomy" id="38727"/>
    <lineage>
        <taxon>Eukaryota</taxon>
        <taxon>Viridiplantae</taxon>
        <taxon>Streptophyta</taxon>
        <taxon>Embryophyta</taxon>
        <taxon>Tracheophyta</taxon>
        <taxon>Spermatophyta</taxon>
        <taxon>Magnoliopsida</taxon>
        <taxon>Liliopsida</taxon>
        <taxon>Poales</taxon>
        <taxon>Poaceae</taxon>
        <taxon>PACMAD clade</taxon>
        <taxon>Panicoideae</taxon>
        <taxon>Panicodae</taxon>
        <taxon>Paniceae</taxon>
        <taxon>Panicinae</taxon>
        <taxon>Panicum</taxon>
        <taxon>Panicum sect. Hiantes</taxon>
    </lineage>
</organism>
<evidence type="ECO:0000256" key="6">
    <source>
        <dbReference type="SAM" id="MobiDB-lite"/>
    </source>
</evidence>
<dbReference type="Gene3D" id="2.40.330.10">
    <property type="entry name" value="DNA-binding pseudobarrel domain"/>
    <property type="match status" value="3"/>
</dbReference>
<dbReference type="EMBL" id="CM029049">
    <property type="protein sequence ID" value="KAG2571319.1"/>
    <property type="molecule type" value="Genomic_DNA"/>
</dbReference>
<evidence type="ECO:0000256" key="2">
    <source>
        <dbReference type="ARBA" id="ARBA00023015"/>
    </source>
</evidence>
<evidence type="ECO:0000259" key="7">
    <source>
        <dbReference type="PROSITE" id="PS50863"/>
    </source>
</evidence>
<dbReference type="InterPro" id="IPR015300">
    <property type="entry name" value="DNA-bd_pseudobarrel_sf"/>
</dbReference>
<dbReference type="SMART" id="SM01019">
    <property type="entry name" value="B3"/>
    <property type="match status" value="3"/>
</dbReference>
<reference evidence="8" key="1">
    <citation type="submission" date="2020-05" db="EMBL/GenBank/DDBJ databases">
        <title>WGS assembly of Panicum virgatum.</title>
        <authorList>
            <person name="Lovell J.T."/>
            <person name="Jenkins J."/>
            <person name="Shu S."/>
            <person name="Juenger T.E."/>
            <person name="Schmutz J."/>
        </authorList>
    </citation>
    <scope>NUCLEOTIDE SEQUENCE</scope>
    <source>
        <strain evidence="8">AP13</strain>
    </source>
</reference>
<feature type="region of interest" description="Disordered" evidence="6">
    <location>
        <begin position="92"/>
        <end position="121"/>
    </location>
</feature>
<keyword evidence="4" id="KW-0804">Transcription</keyword>
<protein>
    <recommendedName>
        <fullName evidence="7">TF-B3 domain-containing protein</fullName>
    </recommendedName>
</protein>
<keyword evidence="9" id="KW-1185">Reference proteome</keyword>